<dbReference type="AlphaFoldDB" id="A0AA87YQD8"/>
<feature type="compositionally biased region" description="Basic and acidic residues" evidence="1">
    <location>
        <begin position="20"/>
        <end position="34"/>
    </location>
</feature>
<feature type="region of interest" description="Disordered" evidence="1">
    <location>
        <begin position="1"/>
        <end position="34"/>
    </location>
</feature>
<accession>A0AA87YQD8</accession>
<name>A0AA87YQD8_FICCA</name>
<feature type="compositionally biased region" description="Basic and acidic residues" evidence="1">
    <location>
        <begin position="1"/>
        <end position="12"/>
    </location>
</feature>
<dbReference type="EMBL" id="BTGU01007654">
    <property type="protein sequence ID" value="GMN20122.1"/>
    <property type="molecule type" value="Genomic_DNA"/>
</dbReference>
<evidence type="ECO:0000313" key="3">
    <source>
        <dbReference type="Proteomes" id="UP001187192"/>
    </source>
</evidence>
<reference evidence="2" key="1">
    <citation type="submission" date="2023-07" db="EMBL/GenBank/DDBJ databases">
        <title>draft genome sequence of fig (Ficus carica).</title>
        <authorList>
            <person name="Takahashi T."/>
            <person name="Nishimura K."/>
        </authorList>
    </citation>
    <scope>NUCLEOTIDE SEQUENCE</scope>
</reference>
<gene>
    <name evidence="2" type="ORF">TIFTF001_050001</name>
</gene>
<evidence type="ECO:0000256" key="1">
    <source>
        <dbReference type="SAM" id="MobiDB-lite"/>
    </source>
</evidence>
<organism evidence="2 3">
    <name type="scientific">Ficus carica</name>
    <name type="common">Common fig</name>
    <dbReference type="NCBI Taxonomy" id="3494"/>
    <lineage>
        <taxon>Eukaryota</taxon>
        <taxon>Viridiplantae</taxon>
        <taxon>Streptophyta</taxon>
        <taxon>Embryophyta</taxon>
        <taxon>Tracheophyta</taxon>
        <taxon>Spermatophyta</taxon>
        <taxon>Magnoliopsida</taxon>
        <taxon>eudicotyledons</taxon>
        <taxon>Gunneridae</taxon>
        <taxon>Pentapetalae</taxon>
        <taxon>rosids</taxon>
        <taxon>fabids</taxon>
        <taxon>Rosales</taxon>
        <taxon>Moraceae</taxon>
        <taxon>Ficeae</taxon>
        <taxon>Ficus</taxon>
    </lineage>
</organism>
<proteinExistence type="predicted"/>
<dbReference type="Proteomes" id="UP001187192">
    <property type="component" value="Unassembled WGS sequence"/>
</dbReference>
<protein>
    <submittedName>
        <fullName evidence="2">Uncharacterized protein</fullName>
    </submittedName>
</protein>
<sequence>MKNLMDLHEDSQHQLVSAAAKKEEQSETSKAEEWLREVEDLERKANTTRENVMTRSETTALGWFSYWKWRCRLSRKVVRMLEEIERLQSTGNS</sequence>
<evidence type="ECO:0000313" key="2">
    <source>
        <dbReference type="EMBL" id="GMN20122.1"/>
    </source>
</evidence>
<feature type="non-terminal residue" evidence="2">
    <location>
        <position position="93"/>
    </location>
</feature>
<comment type="caution">
    <text evidence="2">The sequence shown here is derived from an EMBL/GenBank/DDBJ whole genome shotgun (WGS) entry which is preliminary data.</text>
</comment>
<keyword evidence="3" id="KW-1185">Reference proteome</keyword>